<evidence type="ECO:0000256" key="1">
    <source>
        <dbReference type="PROSITE-ProRule" id="PRU00042"/>
    </source>
</evidence>
<evidence type="ECO:0000313" key="4">
    <source>
        <dbReference type="Proteomes" id="UP000507470"/>
    </source>
</evidence>
<organism evidence="3 4">
    <name type="scientific">Mytilus coruscus</name>
    <name type="common">Sea mussel</name>
    <dbReference type="NCBI Taxonomy" id="42192"/>
    <lineage>
        <taxon>Eukaryota</taxon>
        <taxon>Metazoa</taxon>
        <taxon>Spiralia</taxon>
        <taxon>Lophotrochozoa</taxon>
        <taxon>Mollusca</taxon>
        <taxon>Bivalvia</taxon>
        <taxon>Autobranchia</taxon>
        <taxon>Pteriomorphia</taxon>
        <taxon>Mytilida</taxon>
        <taxon>Mytiloidea</taxon>
        <taxon>Mytilidae</taxon>
        <taxon>Mytilinae</taxon>
        <taxon>Mytilus</taxon>
    </lineage>
</organism>
<keyword evidence="4" id="KW-1185">Reference proteome</keyword>
<proteinExistence type="predicted"/>
<dbReference type="Pfam" id="PF20231">
    <property type="entry name" value="DUF6589"/>
    <property type="match status" value="1"/>
</dbReference>
<dbReference type="OrthoDB" id="6135889at2759"/>
<gene>
    <name evidence="3" type="ORF">MCOR_41174</name>
</gene>
<dbReference type="GO" id="GO:0008270">
    <property type="term" value="F:zinc ion binding"/>
    <property type="evidence" value="ECO:0007669"/>
    <property type="project" value="UniProtKB-KW"/>
</dbReference>
<keyword evidence="1" id="KW-0479">Metal-binding</keyword>
<dbReference type="Proteomes" id="UP000507470">
    <property type="component" value="Unassembled WGS sequence"/>
</dbReference>
<feature type="domain" description="C2H2-type" evidence="2">
    <location>
        <begin position="236"/>
        <end position="264"/>
    </location>
</feature>
<dbReference type="InterPro" id="IPR046496">
    <property type="entry name" value="DUF6589"/>
</dbReference>
<keyword evidence="1" id="KW-0863">Zinc-finger</keyword>
<evidence type="ECO:0000313" key="3">
    <source>
        <dbReference type="EMBL" id="CAC5407725.1"/>
    </source>
</evidence>
<protein>
    <recommendedName>
        <fullName evidence="2">C2H2-type domain-containing protein</fullName>
    </recommendedName>
</protein>
<dbReference type="PROSITE" id="PS50157">
    <property type="entry name" value="ZINC_FINGER_C2H2_2"/>
    <property type="match status" value="1"/>
</dbReference>
<keyword evidence="1" id="KW-0862">Zinc</keyword>
<accession>A0A6J8DI68</accession>
<reference evidence="3 4" key="1">
    <citation type="submission" date="2020-06" db="EMBL/GenBank/DDBJ databases">
        <authorList>
            <person name="Li R."/>
            <person name="Bekaert M."/>
        </authorList>
    </citation>
    <scope>NUCLEOTIDE SEQUENCE [LARGE SCALE GENOMIC DNA]</scope>
    <source>
        <strain evidence="4">wild</strain>
    </source>
</reference>
<evidence type="ECO:0000259" key="2">
    <source>
        <dbReference type="PROSITE" id="PS50157"/>
    </source>
</evidence>
<name>A0A6J8DI68_MYTCO</name>
<sequence length="401" mass="46148">MPSAVSSKLFHHVLMTSAIGLHGRNQEMSMVQFMTGFLLTHGGCTQRNIERLSHIGLSVHPVTIHRKLAEWQKFLDKTILAIKEEWEKGGNQKYQLIGDNLDKNILPSYRTSDRKTVSLHLFNIFAIVDRVQPVSLVMEENLQSDLSVLDFLPSVEEQVKLKKELIFIISTSIINCHPQMKKIFQNIFPKHLEHRYTEYAAVRTKQPDIFIKCKDVVGDPEYPDSYWVSTLEDSRVTCHFCEKTYAYVGSLKTHEAKVHNSKIELPKKPTKEKKQDELQNYILMLFKLILLHRNLDTAVDMGDGERVGHSAKYELPVYNLTNKIKYLIGSVHLTALTSGVLPPDQSERLIAYRFVNLQGGTNNNISLDEYLKDVEQGYKSNMFRNIRQRKVSFNTLKSILT</sequence>
<dbReference type="AlphaFoldDB" id="A0A6J8DI68"/>
<dbReference type="InterPro" id="IPR013087">
    <property type="entry name" value="Znf_C2H2_type"/>
</dbReference>
<dbReference type="PROSITE" id="PS00028">
    <property type="entry name" value="ZINC_FINGER_C2H2_1"/>
    <property type="match status" value="1"/>
</dbReference>
<dbReference type="EMBL" id="CACVKT020007423">
    <property type="protein sequence ID" value="CAC5407725.1"/>
    <property type="molecule type" value="Genomic_DNA"/>
</dbReference>